<dbReference type="GO" id="GO:0006261">
    <property type="term" value="P:DNA-templated DNA replication"/>
    <property type="evidence" value="ECO:0007669"/>
    <property type="project" value="TreeGrafter"/>
</dbReference>
<dbReference type="EMBL" id="NIDE01000014">
    <property type="protein sequence ID" value="OWK37841.1"/>
    <property type="molecule type" value="Genomic_DNA"/>
</dbReference>
<organism evidence="1 2">
    <name type="scientific">Fimbriiglobus ruber</name>
    <dbReference type="NCBI Taxonomy" id="1908690"/>
    <lineage>
        <taxon>Bacteria</taxon>
        <taxon>Pseudomonadati</taxon>
        <taxon>Planctomycetota</taxon>
        <taxon>Planctomycetia</taxon>
        <taxon>Gemmatales</taxon>
        <taxon>Gemmataceae</taxon>
        <taxon>Fimbriiglobus</taxon>
    </lineage>
</organism>
<dbReference type="SUPFAM" id="SSF52540">
    <property type="entry name" value="P-loop containing nucleoside triphosphate hydrolases"/>
    <property type="match status" value="1"/>
</dbReference>
<dbReference type="PANTHER" id="PTHR11669">
    <property type="entry name" value="REPLICATION FACTOR C / DNA POLYMERASE III GAMMA-TAU SUBUNIT"/>
    <property type="match status" value="1"/>
</dbReference>
<evidence type="ECO:0000313" key="2">
    <source>
        <dbReference type="Proteomes" id="UP000214646"/>
    </source>
</evidence>
<dbReference type="Gene3D" id="3.40.50.300">
    <property type="entry name" value="P-loop containing nucleotide triphosphate hydrolases"/>
    <property type="match status" value="1"/>
</dbReference>
<comment type="caution">
    <text evidence="1">The sequence shown here is derived from an EMBL/GenBank/DDBJ whole genome shotgun (WGS) entry which is preliminary data.</text>
</comment>
<gene>
    <name evidence="1" type="ORF">FRUB_06961</name>
</gene>
<protein>
    <submittedName>
        <fullName evidence="1">DNA polymerase III delta prime subunit</fullName>
    </submittedName>
</protein>
<reference evidence="2" key="1">
    <citation type="submission" date="2017-06" db="EMBL/GenBank/DDBJ databases">
        <title>Genome analysis of Fimbriiglobus ruber SP5, the first member of the order Planctomycetales with confirmed chitinolytic capability.</title>
        <authorList>
            <person name="Ravin N.V."/>
            <person name="Rakitin A.L."/>
            <person name="Ivanova A.A."/>
            <person name="Beletsky A.V."/>
            <person name="Kulichevskaya I.S."/>
            <person name="Mardanov A.V."/>
            <person name="Dedysh S.N."/>
        </authorList>
    </citation>
    <scope>NUCLEOTIDE SEQUENCE [LARGE SCALE GENOMIC DNA]</scope>
    <source>
        <strain evidence="2">SP5</strain>
    </source>
</reference>
<keyword evidence="2" id="KW-1185">Reference proteome</keyword>
<name>A0A225D8G2_9BACT</name>
<dbReference type="PANTHER" id="PTHR11669:SF8">
    <property type="entry name" value="DNA POLYMERASE III SUBUNIT DELTA"/>
    <property type="match status" value="1"/>
</dbReference>
<dbReference type="OrthoDB" id="9810148at2"/>
<proteinExistence type="predicted"/>
<evidence type="ECO:0000313" key="1">
    <source>
        <dbReference type="EMBL" id="OWK37841.1"/>
    </source>
</evidence>
<dbReference type="Proteomes" id="UP000214646">
    <property type="component" value="Unassembled WGS sequence"/>
</dbReference>
<sequence>MGWDRIRGHAAAREQLFTAHRRGRLAHAYLFAGPPGVGKNLFAVEFAKALLCEHPPAPLTACDHCPACAQVVAGTHPDFFTARKPEDKHELPIDVVREFCSHLGLKPARGPHKIGVVEDADDFNEESANCFLKTLEEPPAGALLILLATGTERQLPTILSRAQVVRFHPLKPDDLRAVLADHEVTDPPRVDQLVRLAGGSPGQALALNDDALWAFRETLVGAVTAQRPDPVGFAAEWMRFVEEAGKESAAQRQRASLVIRLLTDLLHAAVRTALGADADGTPDAVRGFALRTGADHLADLMEACSEADYLIERKVQLVLVIESLVDKLFRPAPAGV</sequence>
<accession>A0A225D8G2</accession>
<dbReference type="InterPro" id="IPR027417">
    <property type="entry name" value="P-loop_NTPase"/>
</dbReference>
<dbReference type="InterPro" id="IPR050238">
    <property type="entry name" value="DNA_Rep/Repair_Clamp_Loader"/>
</dbReference>
<dbReference type="AlphaFoldDB" id="A0A225D8G2"/>
<dbReference type="RefSeq" id="WP_088257680.1">
    <property type="nucleotide sequence ID" value="NZ_NIDE01000014.1"/>
</dbReference>
<dbReference type="Pfam" id="PF13177">
    <property type="entry name" value="DNA_pol3_delta2"/>
    <property type="match status" value="1"/>
</dbReference>